<name>A0AAX3N793_9BACL</name>
<keyword evidence="1" id="KW-0614">Plasmid</keyword>
<reference evidence="1" key="1">
    <citation type="submission" date="2023-02" db="EMBL/GenBank/DDBJ databases">
        <title>Pathogen: clinical or host-associated sample.</title>
        <authorList>
            <person name="Hergert J."/>
            <person name="Casey R."/>
            <person name="Wagner J."/>
            <person name="Young E.L."/>
            <person name="Oakeson K.F."/>
        </authorList>
    </citation>
    <scope>NUCLEOTIDE SEQUENCE</scope>
    <source>
        <strain evidence="1">2022CK-00830</strain>
        <plasmid evidence="1">unnamed3</plasmid>
    </source>
</reference>
<gene>
    <name evidence="1" type="ORF">PUW23_26685</name>
</gene>
<organism evidence="1 2">
    <name type="scientific">Paenibacillus urinalis</name>
    <dbReference type="NCBI Taxonomy" id="521520"/>
    <lineage>
        <taxon>Bacteria</taxon>
        <taxon>Bacillati</taxon>
        <taxon>Bacillota</taxon>
        <taxon>Bacilli</taxon>
        <taxon>Bacillales</taxon>
        <taxon>Paenibacillaceae</taxon>
        <taxon>Paenibacillus</taxon>
    </lineage>
</organism>
<protein>
    <submittedName>
        <fullName evidence="1">Winged helix-turn-helix domain-containing protein</fullName>
    </submittedName>
</protein>
<dbReference type="AlphaFoldDB" id="A0AAX3N793"/>
<proteinExistence type="predicted"/>
<dbReference type="Pfam" id="PF13412">
    <property type="entry name" value="HTH_24"/>
    <property type="match status" value="1"/>
</dbReference>
<dbReference type="EMBL" id="CP118104">
    <property type="protein sequence ID" value="WDH85527.1"/>
    <property type="molecule type" value="Genomic_DNA"/>
</dbReference>
<dbReference type="Proteomes" id="UP001220962">
    <property type="component" value="Plasmid unnamed3"/>
</dbReference>
<dbReference type="RefSeq" id="WP_036643159.1">
    <property type="nucleotide sequence ID" value="NZ_CP118104.1"/>
</dbReference>
<evidence type="ECO:0000313" key="2">
    <source>
        <dbReference type="Proteomes" id="UP001220962"/>
    </source>
</evidence>
<geneLocation type="plasmid" evidence="1 2">
    <name>unnamed3</name>
</geneLocation>
<sequence>MGIFSQLDANRESSVHDLLARKGITLEFQNNLESVPLDAQDSENMALIKRIFNSVTIRPTKIDMIIQRDAMYNNARRFICVLNRNNETGGGYQDLYGFNEFERERGKYIGESEKMISFSTFYSKHPAKNGAVRTPENIFRTSVFAQDIDAGKDGMPIEEQLRRLHGLVIQNRVPLPNKILFSGTGIQPFWFTESLMMKVGSKVYQTWEGIQRAIFAALDEAGLKPDPAVFNPSHNTRMVETINERAGGKLVRGYVLHTERKRLGFFINHYFTALHDVFKAAPVKKSGSKVVKSPKFWNQHSYAWGMIQDMNLIPELKVREGETIVGLQWRWRMATIVRFFAWIYWDDETMALKQVEEWWMNLPASEQEGTTLKEIMRRSKTADRYYLEFKQQKFDKKKYKQAGLFYKNETLVKELQLSVNIQLQLNIIKIRSYKDKSNENKTGKKWDTEYERTRNTIRRKEQGVSTHADKKRAKIEAITAALAANPNATVREIASKTGISVGSVQNYIKKIKGE</sequence>
<evidence type="ECO:0000313" key="1">
    <source>
        <dbReference type="EMBL" id="WDH85527.1"/>
    </source>
</evidence>
<accession>A0AAX3N793</accession>